<dbReference type="PRINTS" id="PR01011">
    <property type="entry name" value="GLUTPROXDASE"/>
</dbReference>
<evidence type="ECO:0000259" key="7">
    <source>
        <dbReference type="PROSITE" id="PS51352"/>
    </source>
</evidence>
<dbReference type="GO" id="GO:0034599">
    <property type="term" value="P:cellular response to oxidative stress"/>
    <property type="evidence" value="ECO:0007669"/>
    <property type="project" value="TreeGrafter"/>
</dbReference>
<dbReference type="SUPFAM" id="SSF52833">
    <property type="entry name" value="Thioredoxin-like"/>
    <property type="match status" value="1"/>
</dbReference>
<keyword evidence="3 5" id="KW-0560">Oxidoreductase</keyword>
<feature type="signal peptide" evidence="6">
    <location>
        <begin position="1"/>
        <end position="21"/>
    </location>
</feature>
<dbReference type="EMBL" id="RYZH01000025">
    <property type="protein sequence ID" value="RUL87150.1"/>
    <property type="molecule type" value="Genomic_DNA"/>
</dbReference>
<evidence type="ECO:0000313" key="9">
    <source>
        <dbReference type="Proteomes" id="UP000280296"/>
    </source>
</evidence>
<dbReference type="FunFam" id="3.40.30.10:FF:000010">
    <property type="entry name" value="Glutathione peroxidase"/>
    <property type="match status" value="1"/>
</dbReference>
<dbReference type="InterPro" id="IPR036249">
    <property type="entry name" value="Thioredoxin-like_sf"/>
</dbReference>
<dbReference type="Proteomes" id="UP000280296">
    <property type="component" value="Unassembled WGS sequence"/>
</dbReference>
<feature type="domain" description="Thioredoxin" evidence="7">
    <location>
        <begin position="22"/>
        <end position="186"/>
    </location>
</feature>
<gene>
    <name evidence="8" type="ORF">TsocGM_13805</name>
</gene>
<dbReference type="PANTHER" id="PTHR11592">
    <property type="entry name" value="GLUTATHIONE PEROXIDASE"/>
    <property type="match status" value="1"/>
</dbReference>
<evidence type="ECO:0000256" key="4">
    <source>
        <dbReference type="PIRSR" id="PIRSR000303-1"/>
    </source>
</evidence>
<dbReference type="RefSeq" id="WP_126726056.1">
    <property type="nucleotide sequence ID" value="NZ_RYZH01000025.1"/>
</dbReference>
<accession>A0A432MIU3</accession>
<evidence type="ECO:0000256" key="6">
    <source>
        <dbReference type="SAM" id="SignalP"/>
    </source>
</evidence>
<evidence type="ECO:0000313" key="8">
    <source>
        <dbReference type="EMBL" id="RUL87150.1"/>
    </source>
</evidence>
<protein>
    <recommendedName>
        <fullName evidence="5">Glutathione peroxidase</fullName>
    </recommendedName>
</protein>
<keyword evidence="2 5" id="KW-0575">Peroxidase</keyword>
<sequence>MIRTVLAALPIALLLSGPSRAGDEARSVLDFTVADIEGNEVDLSSFQGEVLLIVNTASYCGYTPQYEGLEELYRTYGEKGFKVLAFPANEFGQQEPGTNAEIRSFCKSNYQVTFPLFSKIVVKGSGIHPLYAFLTDQELHPQFGGPIRWNFTKFLVDRAGNVVARFEPGDDPKSDKVVDAIEKALAESN</sequence>
<organism evidence="8 9">
    <name type="scientific">Tautonia sociabilis</name>
    <dbReference type="NCBI Taxonomy" id="2080755"/>
    <lineage>
        <taxon>Bacteria</taxon>
        <taxon>Pseudomonadati</taxon>
        <taxon>Planctomycetota</taxon>
        <taxon>Planctomycetia</taxon>
        <taxon>Isosphaerales</taxon>
        <taxon>Isosphaeraceae</taxon>
        <taxon>Tautonia</taxon>
    </lineage>
</organism>
<dbReference type="PROSITE" id="PS51355">
    <property type="entry name" value="GLUTATHIONE_PEROXID_3"/>
    <property type="match status" value="1"/>
</dbReference>
<dbReference type="InterPro" id="IPR013766">
    <property type="entry name" value="Thioredoxin_domain"/>
</dbReference>
<dbReference type="PIRSF" id="PIRSF000303">
    <property type="entry name" value="Glutathion_perox"/>
    <property type="match status" value="1"/>
</dbReference>
<keyword evidence="9" id="KW-1185">Reference proteome</keyword>
<evidence type="ECO:0000256" key="2">
    <source>
        <dbReference type="ARBA" id="ARBA00022559"/>
    </source>
</evidence>
<comment type="similarity">
    <text evidence="1 5">Belongs to the glutathione peroxidase family.</text>
</comment>
<dbReference type="OrthoDB" id="9789406at2"/>
<dbReference type="PROSITE" id="PS51352">
    <property type="entry name" value="THIOREDOXIN_2"/>
    <property type="match status" value="1"/>
</dbReference>
<reference evidence="8 9" key="1">
    <citation type="submission" date="2018-12" db="EMBL/GenBank/DDBJ databases">
        <authorList>
            <person name="Toschakov S.V."/>
        </authorList>
    </citation>
    <scope>NUCLEOTIDE SEQUENCE [LARGE SCALE GENOMIC DNA]</scope>
    <source>
        <strain evidence="8 9">GM2012</strain>
    </source>
</reference>
<dbReference type="GO" id="GO:0004601">
    <property type="term" value="F:peroxidase activity"/>
    <property type="evidence" value="ECO:0007669"/>
    <property type="project" value="UniProtKB-KW"/>
</dbReference>
<dbReference type="Pfam" id="PF00255">
    <property type="entry name" value="GSHPx"/>
    <property type="match status" value="1"/>
</dbReference>
<comment type="caution">
    <text evidence="8">The sequence shown here is derived from an EMBL/GenBank/DDBJ whole genome shotgun (WGS) entry which is preliminary data.</text>
</comment>
<proteinExistence type="inferred from homology"/>
<evidence type="ECO:0000256" key="3">
    <source>
        <dbReference type="ARBA" id="ARBA00023002"/>
    </source>
</evidence>
<dbReference type="PANTHER" id="PTHR11592:SF78">
    <property type="entry name" value="GLUTATHIONE PEROXIDASE"/>
    <property type="match status" value="1"/>
</dbReference>
<evidence type="ECO:0000256" key="1">
    <source>
        <dbReference type="ARBA" id="ARBA00006926"/>
    </source>
</evidence>
<dbReference type="InterPro" id="IPR000889">
    <property type="entry name" value="Glutathione_peroxidase"/>
</dbReference>
<feature type="active site" evidence="4">
    <location>
        <position position="60"/>
    </location>
</feature>
<name>A0A432MIU3_9BACT</name>
<evidence type="ECO:0000256" key="5">
    <source>
        <dbReference type="RuleBase" id="RU000499"/>
    </source>
</evidence>
<dbReference type="AlphaFoldDB" id="A0A432MIU3"/>
<keyword evidence="6" id="KW-0732">Signal</keyword>
<feature type="chain" id="PRO_5019578425" description="Glutathione peroxidase" evidence="6">
    <location>
        <begin position="22"/>
        <end position="189"/>
    </location>
</feature>
<dbReference type="CDD" id="cd00340">
    <property type="entry name" value="GSH_Peroxidase"/>
    <property type="match status" value="1"/>
</dbReference>
<dbReference type="Gene3D" id="3.40.30.10">
    <property type="entry name" value="Glutaredoxin"/>
    <property type="match status" value="1"/>
</dbReference>
<reference evidence="8 9" key="2">
    <citation type="submission" date="2019-01" db="EMBL/GenBank/DDBJ databases">
        <title>Tautonia sociabilis, a novel thermotolerant planctomycete of Isosphaeraceae family, isolated from a 4000 m deep subterranean habitat.</title>
        <authorList>
            <person name="Kovaleva O.L."/>
            <person name="Elcheninov A.G."/>
            <person name="Van Heerden E."/>
            <person name="Toshchakov S.V."/>
            <person name="Novikov A."/>
            <person name="Bonch-Osmolovskaya E.A."/>
            <person name="Kublanov I.V."/>
        </authorList>
    </citation>
    <scope>NUCLEOTIDE SEQUENCE [LARGE SCALE GENOMIC DNA]</scope>
    <source>
        <strain evidence="8 9">GM2012</strain>
    </source>
</reference>